<dbReference type="NCBIfam" id="TIGR04178">
    <property type="entry name" value="exo_archaeo"/>
    <property type="match status" value="1"/>
</dbReference>
<evidence type="ECO:0000256" key="1">
    <source>
        <dbReference type="ARBA" id="ARBA00004651"/>
    </source>
</evidence>
<feature type="transmembrane region" description="Helical" evidence="8">
    <location>
        <begin position="91"/>
        <end position="118"/>
    </location>
</feature>
<dbReference type="GO" id="GO:0008233">
    <property type="term" value="F:peptidase activity"/>
    <property type="evidence" value="ECO:0007669"/>
    <property type="project" value="UniProtKB-KW"/>
</dbReference>
<name>A0A837RFP8_LACPE</name>
<protein>
    <submittedName>
        <fullName evidence="9">Integral membrane protein</fullName>
    </submittedName>
</protein>
<accession>A0A837RFP8</accession>
<evidence type="ECO:0000256" key="5">
    <source>
        <dbReference type="ARBA" id="ARBA00022801"/>
    </source>
</evidence>
<dbReference type="GO" id="GO:0005886">
    <property type="term" value="C:plasma membrane"/>
    <property type="evidence" value="ECO:0007669"/>
    <property type="project" value="UniProtKB-SubCell"/>
</dbReference>
<keyword evidence="4 8" id="KW-0812">Transmembrane</keyword>
<keyword evidence="5" id="KW-0378">Hydrolase</keyword>
<dbReference type="EMBL" id="AZCU01000002">
    <property type="protein sequence ID" value="KRK26757.1"/>
    <property type="molecule type" value="Genomic_DNA"/>
</dbReference>
<keyword evidence="6 8" id="KW-1133">Transmembrane helix</keyword>
<gene>
    <name evidence="9" type="ORF">FD24_GL001567</name>
</gene>
<keyword evidence="7 8" id="KW-0472">Membrane</keyword>
<dbReference type="GO" id="GO:0006508">
    <property type="term" value="P:proteolysis"/>
    <property type="evidence" value="ECO:0007669"/>
    <property type="project" value="UniProtKB-KW"/>
</dbReference>
<evidence type="ECO:0000256" key="6">
    <source>
        <dbReference type="ARBA" id="ARBA00022989"/>
    </source>
</evidence>
<evidence type="ECO:0000313" key="10">
    <source>
        <dbReference type="Proteomes" id="UP000051020"/>
    </source>
</evidence>
<dbReference type="InterPro" id="IPR026392">
    <property type="entry name" value="Exo/Archaeosortase_dom"/>
</dbReference>
<evidence type="ECO:0000256" key="4">
    <source>
        <dbReference type="ARBA" id="ARBA00022692"/>
    </source>
</evidence>
<sequence length="169" mass="19539">MGSAGLFFILTAISRPYWVWFFTHAVIHGVALFTELTNWGQIMFKMGLVYINNVGNPVIMSIDYECSGIIETCAFVSLVVFYPAYQRREKVFYGVFGLLYIYLINVLRLNVVITIVHFGGGEAFFLAHSVIGRLIFYVLVIVLYYNVFTYSQLARGLYQRVADWRDRLR</sequence>
<dbReference type="InterPro" id="IPR017541">
    <property type="entry name" value="Exosort-XrtG"/>
</dbReference>
<reference evidence="9 10" key="1">
    <citation type="journal article" date="2015" name="Genome Announc.">
        <title>Expanding the biotechnology potential of lactobacilli through comparative genomics of 213 strains and associated genera.</title>
        <authorList>
            <person name="Sun Z."/>
            <person name="Harris H.M."/>
            <person name="McCann A."/>
            <person name="Guo C."/>
            <person name="Argimon S."/>
            <person name="Zhang W."/>
            <person name="Yang X."/>
            <person name="Jeffery I.B."/>
            <person name="Cooney J.C."/>
            <person name="Kagawa T.F."/>
            <person name="Liu W."/>
            <person name="Song Y."/>
            <person name="Salvetti E."/>
            <person name="Wrobel A."/>
            <person name="Rasinkangas P."/>
            <person name="Parkhill J."/>
            <person name="Rea M.C."/>
            <person name="O'Sullivan O."/>
            <person name="Ritari J."/>
            <person name="Douillard F.P."/>
            <person name="Paul Ross R."/>
            <person name="Yang R."/>
            <person name="Briner A.E."/>
            <person name="Felis G.E."/>
            <person name="de Vos W.M."/>
            <person name="Barrangou R."/>
            <person name="Klaenhammer T.R."/>
            <person name="Caufield P.W."/>
            <person name="Cui Y."/>
            <person name="Zhang H."/>
            <person name="O'Toole P.W."/>
        </authorList>
    </citation>
    <scope>NUCLEOTIDE SEQUENCE [LARGE SCALE GENOMIC DNA]</scope>
    <source>
        <strain evidence="9 10">DSM 20314</strain>
    </source>
</reference>
<evidence type="ECO:0000256" key="3">
    <source>
        <dbReference type="ARBA" id="ARBA00022670"/>
    </source>
</evidence>
<dbReference type="AlphaFoldDB" id="A0A837RFP8"/>
<dbReference type="NCBIfam" id="TIGR03110">
    <property type="entry name" value="exosort_Gpos"/>
    <property type="match status" value="1"/>
</dbReference>
<dbReference type="Proteomes" id="UP000051020">
    <property type="component" value="Unassembled WGS sequence"/>
</dbReference>
<comment type="subcellular location">
    <subcellularLocation>
        <location evidence="1">Cell membrane</location>
        <topology evidence="1">Multi-pass membrane protein</topology>
    </subcellularLocation>
</comment>
<proteinExistence type="predicted"/>
<keyword evidence="2" id="KW-1003">Cell membrane</keyword>
<feature type="transmembrane region" description="Helical" evidence="8">
    <location>
        <begin position="124"/>
        <end position="145"/>
    </location>
</feature>
<evidence type="ECO:0000256" key="8">
    <source>
        <dbReference type="SAM" id="Phobius"/>
    </source>
</evidence>
<comment type="caution">
    <text evidence="9">The sequence shown here is derived from an EMBL/GenBank/DDBJ whole genome shotgun (WGS) entry which is preliminary data.</text>
</comment>
<organism evidence="9 10">
    <name type="scientific">Lactiplantibacillus pentosus DSM 20314</name>
    <dbReference type="NCBI Taxonomy" id="1423791"/>
    <lineage>
        <taxon>Bacteria</taxon>
        <taxon>Bacillati</taxon>
        <taxon>Bacillota</taxon>
        <taxon>Bacilli</taxon>
        <taxon>Lactobacillales</taxon>
        <taxon>Lactobacillaceae</taxon>
        <taxon>Lactiplantibacillus</taxon>
    </lineage>
</organism>
<evidence type="ECO:0000256" key="7">
    <source>
        <dbReference type="ARBA" id="ARBA00023136"/>
    </source>
</evidence>
<keyword evidence="3" id="KW-0645">Protease</keyword>
<feature type="transmembrane region" description="Helical" evidence="8">
    <location>
        <begin position="17"/>
        <end position="36"/>
    </location>
</feature>
<evidence type="ECO:0000256" key="2">
    <source>
        <dbReference type="ARBA" id="ARBA00022475"/>
    </source>
</evidence>
<evidence type="ECO:0000313" key="9">
    <source>
        <dbReference type="EMBL" id="KRK26757.1"/>
    </source>
</evidence>